<organism evidence="3 4">
    <name type="scientific">Snuella lapsa</name>
    <dbReference type="NCBI Taxonomy" id="870481"/>
    <lineage>
        <taxon>Bacteria</taxon>
        <taxon>Pseudomonadati</taxon>
        <taxon>Bacteroidota</taxon>
        <taxon>Flavobacteriia</taxon>
        <taxon>Flavobacteriales</taxon>
        <taxon>Flavobacteriaceae</taxon>
        <taxon>Snuella</taxon>
    </lineage>
</organism>
<dbReference type="PANTHER" id="PTHR35339:SF3">
    <property type="entry name" value="DUF2264 DOMAIN-CONTAINING PROTEIN"/>
    <property type="match status" value="1"/>
</dbReference>
<keyword evidence="1" id="KW-0732">Signal</keyword>
<feature type="domain" description="DUF2264" evidence="2">
    <location>
        <begin position="24"/>
        <end position="384"/>
    </location>
</feature>
<dbReference type="Proteomes" id="UP001500954">
    <property type="component" value="Unassembled WGS sequence"/>
</dbReference>
<sequence length="403" mass="45900">MALNYIKSILFFLALSFSLNAQNDRDVWVYELTKMADPLLSALADDELKEKMPIEQSSFEYGKRDAFAHLEAFGRLMAGMAPWLELGPDTTKEGQLRGKYTTLFQHAIYNAVNPDSKDYMNFDKGSQPLVDAAFLAQAFLRAPTQLWEPLNDETKRMVIDAFKKARTISNVPYNNWLLFAATVDAFLVKFSNHTDFIRIEYALRKHMEWYVGDGHYADGKYYHWDYYNSFVIHPMLIDVVNVLQETKHPLQSLKVDIIARAQRYAVIMERLISPEGTYPVIGRSSIYRFGAFQALSQLALLEQLPEELSRGQVRSGLTAVMKRLMQANGIYDTNGWLQIGVVGHQPGMAEPYITTGSLYLSSLGFLPLGLTADHDFWVSEGEPWSMVKVWGGDTSVKRDHYSN</sequence>
<dbReference type="PANTHER" id="PTHR35339">
    <property type="entry name" value="LINALOOL DEHYDRATASE_ISOMERASE DOMAIN-CONTAINING PROTEIN"/>
    <property type="match status" value="1"/>
</dbReference>
<proteinExistence type="predicted"/>
<feature type="signal peptide" evidence="1">
    <location>
        <begin position="1"/>
        <end position="21"/>
    </location>
</feature>
<dbReference type="PIRSF" id="PIRSF014753">
    <property type="entry name" value="UCP014753"/>
    <property type="match status" value="1"/>
</dbReference>
<protein>
    <submittedName>
        <fullName evidence="3">DUF2264 domain-containing protein</fullName>
    </submittedName>
</protein>
<gene>
    <name evidence="3" type="ORF">GCM10022395_00600</name>
</gene>
<keyword evidence="4" id="KW-1185">Reference proteome</keyword>
<evidence type="ECO:0000313" key="3">
    <source>
        <dbReference type="EMBL" id="GAA3552961.1"/>
    </source>
</evidence>
<evidence type="ECO:0000259" key="2">
    <source>
        <dbReference type="Pfam" id="PF10022"/>
    </source>
</evidence>
<dbReference type="EMBL" id="BAABCY010000005">
    <property type="protein sequence ID" value="GAA3552961.1"/>
    <property type="molecule type" value="Genomic_DNA"/>
</dbReference>
<dbReference type="InterPro" id="IPR016624">
    <property type="entry name" value="UCP014753"/>
</dbReference>
<name>A0ABP6WPA0_9FLAO</name>
<accession>A0ABP6WPA0</accession>
<evidence type="ECO:0000256" key="1">
    <source>
        <dbReference type="SAM" id="SignalP"/>
    </source>
</evidence>
<comment type="caution">
    <text evidence="3">The sequence shown here is derived from an EMBL/GenBank/DDBJ whole genome shotgun (WGS) entry which is preliminary data.</text>
</comment>
<feature type="chain" id="PRO_5046139058" evidence="1">
    <location>
        <begin position="22"/>
        <end position="403"/>
    </location>
</feature>
<dbReference type="Pfam" id="PF10022">
    <property type="entry name" value="DUF2264"/>
    <property type="match status" value="1"/>
</dbReference>
<reference evidence="4" key="1">
    <citation type="journal article" date="2019" name="Int. J. Syst. Evol. Microbiol.">
        <title>The Global Catalogue of Microorganisms (GCM) 10K type strain sequencing project: providing services to taxonomists for standard genome sequencing and annotation.</title>
        <authorList>
            <consortium name="The Broad Institute Genomics Platform"/>
            <consortium name="The Broad Institute Genome Sequencing Center for Infectious Disease"/>
            <person name="Wu L."/>
            <person name="Ma J."/>
        </authorList>
    </citation>
    <scope>NUCLEOTIDE SEQUENCE [LARGE SCALE GENOMIC DNA]</scope>
    <source>
        <strain evidence="4">JCM 17111</strain>
    </source>
</reference>
<evidence type="ECO:0000313" key="4">
    <source>
        <dbReference type="Proteomes" id="UP001500954"/>
    </source>
</evidence>
<dbReference type="InterPro" id="IPR049349">
    <property type="entry name" value="DUF2264_N"/>
</dbReference>